<sequence>MQGKSSGKRLVTEGLGHLHIHNPIELRSPGRESSVRVIGGRKGQGAERAGKEREVEVERKRDKGEKSVLALTEPQTMEKEVGQRSTQMETAKVMVKILWCHTRMATIVCESRLKKEKLEASPVFSSVNQQLPYCHKESRLQKLKDLTKTWDGKKIDVKREKEKDNCKDRSEKETKITQRLLAKVRETSLTMWREIK</sequence>
<feature type="compositionally biased region" description="Basic and acidic residues" evidence="1">
    <location>
        <begin position="22"/>
        <end position="34"/>
    </location>
</feature>
<evidence type="ECO:0000313" key="3">
    <source>
        <dbReference type="Proteomes" id="UP000297245"/>
    </source>
</evidence>
<reference evidence="2 3" key="1">
    <citation type="journal article" date="2019" name="Nat. Ecol. Evol.">
        <title>Megaphylogeny resolves global patterns of mushroom evolution.</title>
        <authorList>
            <person name="Varga T."/>
            <person name="Krizsan K."/>
            <person name="Foldi C."/>
            <person name="Dima B."/>
            <person name="Sanchez-Garcia M."/>
            <person name="Sanchez-Ramirez S."/>
            <person name="Szollosi G.J."/>
            <person name="Szarkandi J.G."/>
            <person name="Papp V."/>
            <person name="Albert L."/>
            <person name="Andreopoulos W."/>
            <person name="Angelini C."/>
            <person name="Antonin V."/>
            <person name="Barry K.W."/>
            <person name="Bougher N.L."/>
            <person name="Buchanan P."/>
            <person name="Buyck B."/>
            <person name="Bense V."/>
            <person name="Catcheside P."/>
            <person name="Chovatia M."/>
            <person name="Cooper J."/>
            <person name="Damon W."/>
            <person name="Desjardin D."/>
            <person name="Finy P."/>
            <person name="Geml J."/>
            <person name="Haridas S."/>
            <person name="Hughes K."/>
            <person name="Justo A."/>
            <person name="Karasinski D."/>
            <person name="Kautmanova I."/>
            <person name="Kiss B."/>
            <person name="Kocsube S."/>
            <person name="Kotiranta H."/>
            <person name="LaButti K.M."/>
            <person name="Lechner B.E."/>
            <person name="Liimatainen K."/>
            <person name="Lipzen A."/>
            <person name="Lukacs Z."/>
            <person name="Mihaltcheva S."/>
            <person name="Morgado L.N."/>
            <person name="Niskanen T."/>
            <person name="Noordeloos M.E."/>
            <person name="Ohm R.A."/>
            <person name="Ortiz-Santana B."/>
            <person name="Ovrebo C."/>
            <person name="Racz N."/>
            <person name="Riley R."/>
            <person name="Savchenko A."/>
            <person name="Shiryaev A."/>
            <person name="Soop K."/>
            <person name="Spirin V."/>
            <person name="Szebenyi C."/>
            <person name="Tomsovsky M."/>
            <person name="Tulloss R.E."/>
            <person name="Uehling J."/>
            <person name="Grigoriev I.V."/>
            <person name="Vagvolgyi C."/>
            <person name="Papp T."/>
            <person name="Martin F.M."/>
            <person name="Miettinen O."/>
            <person name="Hibbett D.S."/>
            <person name="Nagy L.G."/>
        </authorList>
    </citation>
    <scope>NUCLEOTIDE SEQUENCE [LARGE SCALE GENOMIC DNA]</scope>
    <source>
        <strain evidence="2 3">CBS 962.96</strain>
    </source>
</reference>
<feature type="region of interest" description="Disordered" evidence="1">
    <location>
        <begin position="21"/>
        <end position="66"/>
    </location>
</feature>
<dbReference type="Proteomes" id="UP000297245">
    <property type="component" value="Unassembled WGS sequence"/>
</dbReference>
<feature type="compositionally biased region" description="Basic and acidic residues" evidence="1">
    <location>
        <begin position="44"/>
        <end position="66"/>
    </location>
</feature>
<organism evidence="2 3">
    <name type="scientific">Dendrothele bispora (strain CBS 962.96)</name>
    <dbReference type="NCBI Taxonomy" id="1314807"/>
    <lineage>
        <taxon>Eukaryota</taxon>
        <taxon>Fungi</taxon>
        <taxon>Dikarya</taxon>
        <taxon>Basidiomycota</taxon>
        <taxon>Agaricomycotina</taxon>
        <taxon>Agaricomycetes</taxon>
        <taxon>Agaricomycetidae</taxon>
        <taxon>Agaricales</taxon>
        <taxon>Agaricales incertae sedis</taxon>
        <taxon>Dendrothele</taxon>
    </lineage>
</organism>
<keyword evidence="3" id="KW-1185">Reference proteome</keyword>
<proteinExistence type="predicted"/>
<protein>
    <submittedName>
        <fullName evidence="2">Uncharacterized protein</fullName>
    </submittedName>
</protein>
<accession>A0A4S8M506</accession>
<dbReference type="AlphaFoldDB" id="A0A4S8M506"/>
<gene>
    <name evidence="2" type="ORF">K435DRAFT_796602</name>
</gene>
<evidence type="ECO:0000313" key="2">
    <source>
        <dbReference type="EMBL" id="THU97299.1"/>
    </source>
</evidence>
<dbReference type="EMBL" id="ML179158">
    <property type="protein sequence ID" value="THU97299.1"/>
    <property type="molecule type" value="Genomic_DNA"/>
</dbReference>
<evidence type="ECO:0000256" key="1">
    <source>
        <dbReference type="SAM" id="MobiDB-lite"/>
    </source>
</evidence>
<name>A0A4S8M506_DENBC</name>